<protein>
    <submittedName>
        <fullName evidence="2">Amidohydrolase</fullName>
    </submittedName>
</protein>
<dbReference type="Gene3D" id="2.30.40.10">
    <property type="entry name" value="Urease, subunit C, domain 1"/>
    <property type="match status" value="1"/>
</dbReference>
<evidence type="ECO:0000313" key="2">
    <source>
        <dbReference type="EMBL" id="MBD8028041.1"/>
    </source>
</evidence>
<dbReference type="InterPro" id="IPR033932">
    <property type="entry name" value="YtcJ-like"/>
</dbReference>
<comment type="caution">
    <text evidence="2">The sequence shown here is derived from an EMBL/GenBank/DDBJ whole genome shotgun (WGS) entry which is preliminary data.</text>
</comment>
<sequence>MKKLWFGGPIYTMEREQETVEAVLVENEKVIAVGTVDELKNRADELIDLQGNAMYPGFVDSHLHILFQGEKLLRLDLSKATSAEEMLDLVREAAQTTPSDKWLFGEGWNENNFIDKRIPTLEELDNIRKEPILLTRVCHHVALGNTAALRAGGIEKTTPSPAGGEIGRDANGQLNGLLYDQATTLVSNAIPKEGDSYIQYLVDALNLSIDDMLSKGLTGGHSEDMSYFGNFKNPLIAYERVVGEKHHFRVNLLRHHTVFEEMMESNVRFDDPFIEPGAMKIFIDGALGGSTAALIEPYADNPNNKGLFIHSDEQLESLVKLARKYHEAIAVHIIGDAAAEQVLNVIEKYPAPNGKRDRLIHCCVLNEQLIQRMMVLPVVLDLQPAFVPSDFPWAIDRLGEERLKYAYAWKTLIDRGLMCAAGTDAPVEDIDPIASIYAAVERKKPKDEHEGYIPAEKLSRFEAIRAYTVGSAQAIGKEQERGLIKPGYDADFSIFDRDLFEGTSEDMLKATAVQTVVAGRIVFKTQS</sequence>
<gene>
    <name evidence="2" type="ORF">H9636_15430</name>
</gene>
<dbReference type="PANTHER" id="PTHR22642">
    <property type="entry name" value="IMIDAZOLONEPROPIONASE"/>
    <property type="match status" value="1"/>
</dbReference>
<dbReference type="InterPro" id="IPR032466">
    <property type="entry name" value="Metal_Hydrolase"/>
</dbReference>
<keyword evidence="3" id="KW-1185">Reference proteome</keyword>
<evidence type="ECO:0000259" key="1">
    <source>
        <dbReference type="Pfam" id="PF07969"/>
    </source>
</evidence>
<dbReference type="InterPro" id="IPR013108">
    <property type="entry name" value="Amidohydro_3"/>
</dbReference>
<dbReference type="RefSeq" id="WP_191708459.1">
    <property type="nucleotide sequence ID" value="NZ_JACSQA010000029.1"/>
</dbReference>
<feature type="domain" description="Amidohydrolase 3" evidence="1">
    <location>
        <begin position="45"/>
        <end position="523"/>
    </location>
</feature>
<accession>A0ABR8XFS3</accession>
<dbReference type="Gene3D" id="3.10.310.70">
    <property type="match status" value="1"/>
</dbReference>
<reference evidence="2 3" key="1">
    <citation type="submission" date="2020-08" db="EMBL/GenBank/DDBJ databases">
        <title>A Genomic Blueprint of the Chicken Gut Microbiome.</title>
        <authorList>
            <person name="Gilroy R."/>
            <person name="Ravi A."/>
            <person name="Getino M."/>
            <person name="Pursley I."/>
            <person name="Horton D.L."/>
            <person name="Alikhan N.-F."/>
            <person name="Baker D."/>
            <person name="Gharbi K."/>
            <person name="Hall N."/>
            <person name="Watson M."/>
            <person name="Adriaenssens E.M."/>
            <person name="Foster-Nyarko E."/>
            <person name="Jarju S."/>
            <person name="Secka A."/>
            <person name="Antonio M."/>
            <person name="Oren A."/>
            <person name="Chaudhuri R."/>
            <person name="La Ragione R.M."/>
            <person name="Hildebrand F."/>
            <person name="Pallen M.J."/>
        </authorList>
    </citation>
    <scope>NUCLEOTIDE SEQUENCE [LARGE SCALE GENOMIC DNA]</scope>
    <source>
        <strain evidence="2 3">Re31</strain>
    </source>
</reference>
<dbReference type="Pfam" id="PF07969">
    <property type="entry name" value="Amidohydro_3"/>
    <property type="match status" value="1"/>
</dbReference>
<dbReference type="EMBL" id="JACSQA010000029">
    <property type="protein sequence ID" value="MBD8028041.1"/>
    <property type="molecule type" value="Genomic_DNA"/>
</dbReference>
<name>A0ABR8XFS3_9BACL</name>
<evidence type="ECO:0000313" key="3">
    <source>
        <dbReference type="Proteomes" id="UP000640930"/>
    </source>
</evidence>
<dbReference type="InterPro" id="IPR011059">
    <property type="entry name" value="Metal-dep_hydrolase_composite"/>
</dbReference>
<dbReference type="SUPFAM" id="SSF51338">
    <property type="entry name" value="Composite domain of metallo-dependent hydrolases"/>
    <property type="match status" value="1"/>
</dbReference>
<dbReference type="SUPFAM" id="SSF51556">
    <property type="entry name" value="Metallo-dependent hydrolases"/>
    <property type="match status" value="1"/>
</dbReference>
<dbReference type="Gene3D" id="3.20.20.140">
    <property type="entry name" value="Metal-dependent hydrolases"/>
    <property type="match status" value="1"/>
</dbReference>
<proteinExistence type="predicted"/>
<dbReference type="PANTHER" id="PTHR22642:SF2">
    <property type="entry name" value="PROTEIN LONG AFTER FAR-RED 3"/>
    <property type="match status" value="1"/>
</dbReference>
<dbReference type="CDD" id="cd01300">
    <property type="entry name" value="YtcJ_like"/>
    <property type="match status" value="1"/>
</dbReference>
<organism evidence="2 3">
    <name type="scientific">Ureibacillus galli</name>
    <dbReference type="NCBI Taxonomy" id="2762222"/>
    <lineage>
        <taxon>Bacteria</taxon>
        <taxon>Bacillati</taxon>
        <taxon>Bacillota</taxon>
        <taxon>Bacilli</taxon>
        <taxon>Bacillales</taxon>
        <taxon>Caryophanaceae</taxon>
        <taxon>Ureibacillus</taxon>
    </lineage>
</organism>
<dbReference type="Proteomes" id="UP000640930">
    <property type="component" value="Unassembled WGS sequence"/>
</dbReference>